<dbReference type="InterPro" id="IPR001810">
    <property type="entry name" value="F-box_dom"/>
</dbReference>
<dbReference type="PROSITE" id="PS50181">
    <property type="entry name" value="FBOX"/>
    <property type="match status" value="1"/>
</dbReference>
<evidence type="ECO:0000259" key="1">
    <source>
        <dbReference type="PROSITE" id="PS50181"/>
    </source>
</evidence>
<proteinExistence type="predicted"/>
<gene>
    <name evidence="2" type="ORF">B0T24DRAFT_676543</name>
</gene>
<reference evidence="2" key="1">
    <citation type="journal article" date="2023" name="Mol. Phylogenet. Evol.">
        <title>Genome-scale phylogeny and comparative genomics of the fungal order Sordariales.</title>
        <authorList>
            <person name="Hensen N."/>
            <person name="Bonometti L."/>
            <person name="Westerberg I."/>
            <person name="Brannstrom I.O."/>
            <person name="Guillou S."/>
            <person name="Cros-Aarteil S."/>
            <person name="Calhoun S."/>
            <person name="Haridas S."/>
            <person name="Kuo A."/>
            <person name="Mondo S."/>
            <person name="Pangilinan J."/>
            <person name="Riley R."/>
            <person name="LaButti K."/>
            <person name="Andreopoulos B."/>
            <person name="Lipzen A."/>
            <person name="Chen C."/>
            <person name="Yan M."/>
            <person name="Daum C."/>
            <person name="Ng V."/>
            <person name="Clum A."/>
            <person name="Steindorff A."/>
            <person name="Ohm R.A."/>
            <person name="Martin F."/>
            <person name="Silar P."/>
            <person name="Natvig D.O."/>
            <person name="Lalanne C."/>
            <person name="Gautier V."/>
            <person name="Ament-Velasquez S.L."/>
            <person name="Kruys A."/>
            <person name="Hutchinson M.I."/>
            <person name="Powell A.J."/>
            <person name="Barry K."/>
            <person name="Miller A.N."/>
            <person name="Grigoriev I.V."/>
            <person name="Debuchy R."/>
            <person name="Gladieux P."/>
            <person name="Hiltunen Thoren M."/>
            <person name="Johannesson H."/>
        </authorList>
    </citation>
    <scope>NUCLEOTIDE SEQUENCE</scope>
    <source>
        <strain evidence="2">CBS 958.72</strain>
    </source>
</reference>
<dbReference type="AlphaFoldDB" id="A0AAE0KF65"/>
<evidence type="ECO:0000313" key="2">
    <source>
        <dbReference type="EMBL" id="KAK3375618.1"/>
    </source>
</evidence>
<evidence type="ECO:0000313" key="3">
    <source>
        <dbReference type="Proteomes" id="UP001287356"/>
    </source>
</evidence>
<dbReference type="InterPro" id="IPR036047">
    <property type="entry name" value="F-box-like_dom_sf"/>
</dbReference>
<comment type="caution">
    <text evidence="2">The sequence shown here is derived from an EMBL/GenBank/DDBJ whole genome shotgun (WGS) entry which is preliminary data.</text>
</comment>
<protein>
    <recommendedName>
        <fullName evidence="1">F-box domain-containing protein</fullName>
    </recommendedName>
</protein>
<dbReference type="Proteomes" id="UP001287356">
    <property type="component" value="Unassembled WGS sequence"/>
</dbReference>
<dbReference type="CDD" id="cd09917">
    <property type="entry name" value="F-box_SF"/>
    <property type="match status" value="1"/>
</dbReference>
<dbReference type="Pfam" id="PF00646">
    <property type="entry name" value="F-box"/>
    <property type="match status" value="1"/>
</dbReference>
<reference evidence="2" key="2">
    <citation type="submission" date="2023-06" db="EMBL/GenBank/DDBJ databases">
        <authorList>
            <consortium name="Lawrence Berkeley National Laboratory"/>
            <person name="Haridas S."/>
            <person name="Hensen N."/>
            <person name="Bonometti L."/>
            <person name="Westerberg I."/>
            <person name="Brannstrom I.O."/>
            <person name="Guillou S."/>
            <person name="Cros-Aarteil S."/>
            <person name="Calhoun S."/>
            <person name="Kuo A."/>
            <person name="Mondo S."/>
            <person name="Pangilinan J."/>
            <person name="Riley R."/>
            <person name="Labutti K."/>
            <person name="Andreopoulos B."/>
            <person name="Lipzen A."/>
            <person name="Chen C."/>
            <person name="Yanf M."/>
            <person name="Daum C."/>
            <person name="Ng V."/>
            <person name="Clum A."/>
            <person name="Steindorff A."/>
            <person name="Ohm R."/>
            <person name="Martin F."/>
            <person name="Silar P."/>
            <person name="Natvig D."/>
            <person name="Lalanne C."/>
            <person name="Gautier V."/>
            <person name="Ament-Velasquez S.L."/>
            <person name="Kruys A."/>
            <person name="Hutchinson M.I."/>
            <person name="Powell A.J."/>
            <person name="Barry K."/>
            <person name="Miller A.N."/>
            <person name="Grigoriev I.V."/>
            <person name="Debuchy R."/>
            <person name="Gladieux P."/>
            <person name="Thoren M.H."/>
            <person name="Johannesson H."/>
        </authorList>
    </citation>
    <scope>NUCLEOTIDE SEQUENCE</scope>
    <source>
        <strain evidence="2">CBS 958.72</strain>
    </source>
</reference>
<organism evidence="2 3">
    <name type="scientific">Lasiosphaeria ovina</name>
    <dbReference type="NCBI Taxonomy" id="92902"/>
    <lineage>
        <taxon>Eukaryota</taxon>
        <taxon>Fungi</taxon>
        <taxon>Dikarya</taxon>
        <taxon>Ascomycota</taxon>
        <taxon>Pezizomycotina</taxon>
        <taxon>Sordariomycetes</taxon>
        <taxon>Sordariomycetidae</taxon>
        <taxon>Sordariales</taxon>
        <taxon>Lasiosphaeriaceae</taxon>
        <taxon>Lasiosphaeria</taxon>
    </lineage>
</organism>
<name>A0AAE0KF65_9PEZI</name>
<dbReference type="SUPFAM" id="SSF81383">
    <property type="entry name" value="F-box domain"/>
    <property type="match status" value="1"/>
</dbReference>
<keyword evidence="3" id="KW-1185">Reference proteome</keyword>
<dbReference type="EMBL" id="JAULSN010000003">
    <property type="protein sequence ID" value="KAK3375618.1"/>
    <property type="molecule type" value="Genomic_DNA"/>
</dbReference>
<sequence length="314" mass="35092">MQLSLCWLPEEVLLRIIKHLDPVGLQCLRRTSRVFLYHFNNRRFGKFHDRTGPQSTDLAGPTVFFPWARSRRRLPGFTYPRTPGGICLHQLTQKDTVTSEDRYCKLCGMDHPPAYFLRPRQCIGPLGQVRLCAHRDCVVSWETVVKYGKLLAMFDLPEPARATLLEVLCYYLSITLTGSKSIAARLYFRRGAPAEFLVPQSAPGPLPEMRCFDPNRCQCLHFAGEEDVPGGWQLSGRQSNGGARNQACRFPCDNTSKMTAGTHTARTVLGGDSETRIDIDACTAPAQRQSSCLKITYQRSVAVAAQGHACRGVT</sequence>
<feature type="domain" description="F-box" evidence="1">
    <location>
        <begin position="2"/>
        <end position="47"/>
    </location>
</feature>
<accession>A0AAE0KF65</accession>